<organism evidence="3 4">
    <name type="scientific">Aquincola tertiaricarbonis</name>
    <dbReference type="NCBI Taxonomy" id="391953"/>
    <lineage>
        <taxon>Bacteria</taxon>
        <taxon>Pseudomonadati</taxon>
        <taxon>Pseudomonadota</taxon>
        <taxon>Betaproteobacteria</taxon>
        <taxon>Burkholderiales</taxon>
        <taxon>Sphaerotilaceae</taxon>
        <taxon>Aquincola</taxon>
    </lineage>
</organism>
<dbReference type="PANTHER" id="PTHR34606">
    <property type="entry name" value="BON DOMAIN-CONTAINING PROTEIN"/>
    <property type="match status" value="1"/>
</dbReference>
<keyword evidence="4" id="KW-1185">Reference proteome</keyword>
<feature type="domain" description="BON" evidence="2">
    <location>
        <begin position="131"/>
        <end position="198"/>
    </location>
</feature>
<dbReference type="Pfam" id="PF04972">
    <property type="entry name" value="BON"/>
    <property type="match status" value="2"/>
</dbReference>
<dbReference type="PROSITE" id="PS50914">
    <property type="entry name" value="BON"/>
    <property type="match status" value="2"/>
</dbReference>
<evidence type="ECO:0000313" key="4">
    <source>
        <dbReference type="Proteomes" id="UP001056201"/>
    </source>
</evidence>
<feature type="domain" description="BON" evidence="2">
    <location>
        <begin position="55"/>
        <end position="122"/>
    </location>
</feature>
<evidence type="ECO:0000259" key="2">
    <source>
        <dbReference type="PROSITE" id="PS50914"/>
    </source>
</evidence>
<protein>
    <submittedName>
        <fullName evidence="3">BON domain-containing protein</fullName>
    </submittedName>
</protein>
<dbReference type="InterPro" id="IPR007055">
    <property type="entry name" value="BON_dom"/>
</dbReference>
<dbReference type="Proteomes" id="UP001056201">
    <property type="component" value="Chromosome 2"/>
</dbReference>
<accession>A0ABY4SFP2</accession>
<dbReference type="SMART" id="SM00749">
    <property type="entry name" value="BON"/>
    <property type="match status" value="2"/>
</dbReference>
<dbReference type="InterPro" id="IPR051686">
    <property type="entry name" value="Lipoprotein_DolP"/>
</dbReference>
<sequence>MKSSNHRLGRSAALLVSALGASVLLSACAPLLLGGAAVGSAMVVTDRRSTGTQLDDQGIELKAVNRIAPIAGDRGHVSATSYNKVVLLSGEVPDEAMRARVEQQVRSIEGVRSVVNELAILAPSSLTARSNDSLLTSKVKATLVDAKDIQASAIKVVTERGTVYLMGVVTEREATRASDLARSVSGVQKVVRVFEVITEAQLANTKPAPVVEK</sequence>
<dbReference type="PROSITE" id="PS51257">
    <property type="entry name" value="PROKAR_LIPOPROTEIN"/>
    <property type="match status" value="1"/>
</dbReference>
<evidence type="ECO:0000256" key="1">
    <source>
        <dbReference type="ARBA" id="ARBA00022729"/>
    </source>
</evidence>
<dbReference type="PANTHER" id="PTHR34606:SF4">
    <property type="entry name" value="OUTER MEMBRANE LIPOPROTEIN DOLP"/>
    <property type="match status" value="1"/>
</dbReference>
<keyword evidence="1" id="KW-0732">Signal</keyword>
<name>A0ABY4SFP2_AQUTE</name>
<proteinExistence type="predicted"/>
<dbReference type="EMBL" id="CP097636">
    <property type="protein sequence ID" value="URI10115.1"/>
    <property type="molecule type" value="Genomic_DNA"/>
</dbReference>
<gene>
    <name evidence="3" type="ORF">MW290_31775</name>
</gene>
<dbReference type="RefSeq" id="WP_250198323.1">
    <property type="nucleotide sequence ID" value="NZ_CP097636.1"/>
</dbReference>
<reference evidence="3" key="1">
    <citation type="submission" date="2022-05" db="EMBL/GenBank/DDBJ databases">
        <title>An RpoN-dependent PEP-CTERM gene is involved in floc formation of an Aquincola tertiaricarbonis strain.</title>
        <authorList>
            <person name="Qiu D."/>
            <person name="Xia M."/>
        </authorList>
    </citation>
    <scope>NUCLEOTIDE SEQUENCE</scope>
    <source>
        <strain evidence="3">RN12</strain>
    </source>
</reference>
<dbReference type="InterPro" id="IPR014004">
    <property type="entry name" value="Transpt-assoc_nodulatn_dom_bac"/>
</dbReference>
<dbReference type="Gene3D" id="3.40.1520.20">
    <property type="match status" value="1"/>
</dbReference>
<evidence type="ECO:0000313" key="3">
    <source>
        <dbReference type="EMBL" id="URI10115.1"/>
    </source>
</evidence>